<feature type="domain" description="HTH myb-type" evidence="9">
    <location>
        <begin position="106"/>
        <end position="162"/>
    </location>
</feature>
<dbReference type="InterPro" id="IPR052245">
    <property type="entry name" value="Plant_Stress_Dev_TF"/>
</dbReference>
<evidence type="ECO:0000256" key="2">
    <source>
        <dbReference type="ARBA" id="ARBA00023015"/>
    </source>
</evidence>
<dbReference type="OrthoDB" id="118550at2759"/>
<keyword evidence="3" id="KW-0238">DNA-binding</keyword>
<dbReference type="Gene3D" id="1.10.10.60">
    <property type="entry name" value="Homeodomain-like"/>
    <property type="match status" value="1"/>
</dbReference>
<reference evidence="10" key="1">
    <citation type="submission" date="2021-01" db="EMBL/GenBank/DDBJ databases">
        <title>Adiantum capillus-veneris genome.</title>
        <authorList>
            <person name="Fang Y."/>
            <person name="Liao Q."/>
        </authorList>
    </citation>
    <scope>NUCLEOTIDE SEQUENCE</scope>
    <source>
        <strain evidence="10">H3</strain>
        <tissue evidence="10">Leaf</tissue>
    </source>
</reference>
<feature type="domain" description="Myb-like" evidence="7">
    <location>
        <begin position="106"/>
        <end position="158"/>
    </location>
</feature>
<evidence type="ECO:0000256" key="1">
    <source>
        <dbReference type="ARBA" id="ARBA00004123"/>
    </source>
</evidence>
<sequence length="320" mass="34823">MEANSSSAGDDRFFMDMGYLTMGLHPIRAGSEGGVKLFGVSLTHDSTAVMMRKAVSMGNLSSYNSPHALNALHSRTPEGSESGEPGPADPPGYVSDGLVQNCGSLRERKKGVPWTEDEHRMFLVGLQKLGKGDWRGIARNFVPSRTPTQVASHAQKYFLRQSNLNKRKRRSSLFDMISSNPASTVSNLPDHVGSYATELNLPSSTRVSADLHLGVSDEAHREQHPQVQRWCYKFSPQQQHAGVPLGTQVPPETTKLLPLTIDEAPELATSLTLSIGQPLLLEPTTAELTPKLEQASPTRHLAIGESTNNSSSYTNAIRVV</sequence>
<dbReference type="InterPro" id="IPR017884">
    <property type="entry name" value="SANT_dom"/>
</dbReference>
<comment type="subcellular location">
    <subcellularLocation>
        <location evidence="1">Nucleus</location>
    </subcellularLocation>
</comment>
<dbReference type="GO" id="GO:0005634">
    <property type="term" value="C:nucleus"/>
    <property type="evidence" value="ECO:0007669"/>
    <property type="project" value="UniProtKB-SubCell"/>
</dbReference>
<dbReference type="EMBL" id="JABFUD020000021">
    <property type="protein sequence ID" value="KAI5063131.1"/>
    <property type="molecule type" value="Genomic_DNA"/>
</dbReference>
<feature type="region of interest" description="Disordered" evidence="6">
    <location>
        <begin position="67"/>
        <end position="93"/>
    </location>
</feature>
<dbReference type="PROSITE" id="PS51294">
    <property type="entry name" value="HTH_MYB"/>
    <property type="match status" value="1"/>
</dbReference>
<evidence type="ECO:0000259" key="7">
    <source>
        <dbReference type="PROSITE" id="PS50090"/>
    </source>
</evidence>
<dbReference type="AlphaFoldDB" id="A0A9D4Z834"/>
<evidence type="ECO:0000256" key="5">
    <source>
        <dbReference type="ARBA" id="ARBA00023242"/>
    </source>
</evidence>
<protein>
    <submittedName>
        <fullName evidence="10">Uncharacterized protein</fullName>
    </submittedName>
</protein>
<dbReference type="FunFam" id="1.10.10.60:FF:000009">
    <property type="entry name" value="transcription factor MYB1R1"/>
    <property type="match status" value="1"/>
</dbReference>
<proteinExistence type="predicted"/>
<keyword evidence="4" id="KW-0804">Transcription</keyword>
<dbReference type="PROSITE" id="PS51293">
    <property type="entry name" value="SANT"/>
    <property type="match status" value="1"/>
</dbReference>
<evidence type="ECO:0000256" key="6">
    <source>
        <dbReference type="SAM" id="MobiDB-lite"/>
    </source>
</evidence>
<name>A0A9D4Z834_ADICA</name>
<dbReference type="SUPFAM" id="SSF46689">
    <property type="entry name" value="Homeodomain-like"/>
    <property type="match status" value="1"/>
</dbReference>
<dbReference type="Proteomes" id="UP000886520">
    <property type="component" value="Chromosome 21"/>
</dbReference>
<dbReference type="CDD" id="cd00167">
    <property type="entry name" value="SANT"/>
    <property type="match status" value="1"/>
</dbReference>
<dbReference type="SMART" id="SM00717">
    <property type="entry name" value="SANT"/>
    <property type="match status" value="1"/>
</dbReference>
<dbReference type="PANTHER" id="PTHR44191:SF62">
    <property type="entry name" value="OS04G0341900 PROTEIN"/>
    <property type="match status" value="1"/>
</dbReference>
<dbReference type="NCBIfam" id="TIGR01557">
    <property type="entry name" value="myb_SHAQKYF"/>
    <property type="match status" value="1"/>
</dbReference>
<dbReference type="GO" id="GO:0009739">
    <property type="term" value="P:response to gibberellin"/>
    <property type="evidence" value="ECO:0007669"/>
    <property type="project" value="TreeGrafter"/>
</dbReference>
<dbReference type="GO" id="GO:0003677">
    <property type="term" value="F:DNA binding"/>
    <property type="evidence" value="ECO:0007669"/>
    <property type="project" value="UniProtKB-KW"/>
</dbReference>
<gene>
    <name evidence="10" type="ORF">GOP47_0021678</name>
</gene>
<dbReference type="InterPro" id="IPR017930">
    <property type="entry name" value="Myb_dom"/>
</dbReference>
<dbReference type="GO" id="GO:0009723">
    <property type="term" value="P:response to ethylene"/>
    <property type="evidence" value="ECO:0007669"/>
    <property type="project" value="TreeGrafter"/>
</dbReference>
<feature type="domain" description="SANT" evidence="8">
    <location>
        <begin position="114"/>
        <end position="162"/>
    </location>
</feature>
<dbReference type="Pfam" id="PF00249">
    <property type="entry name" value="Myb_DNA-binding"/>
    <property type="match status" value="1"/>
</dbReference>
<evidence type="ECO:0000259" key="8">
    <source>
        <dbReference type="PROSITE" id="PS51293"/>
    </source>
</evidence>
<evidence type="ECO:0000313" key="10">
    <source>
        <dbReference type="EMBL" id="KAI5063131.1"/>
    </source>
</evidence>
<evidence type="ECO:0000259" key="9">
    <source>
        <dbReference type="PROSITE" id="PS51294"/>
    </source>
</evidence>
<evidence type="ECO:0000256" key="4">
    <source>
        <dbReference type="ARBA" id="ARBA00023163"/>
    </source>
</evidence>
<evidence type="ECO:0000313" key="11">
    <source>
        <dbReference type="Proteomes" id="UP000886520"/>
    </source>
</evidence>
<dbReference type="GO" id="GO:0006355">
    <property type="term" value="P:regulation of DNA-templated transcription"/>
    <property type="evidence" value="ECO:0007669"/>
    <property type="project" value="UniProtKB-ARBA"/>
</dbReference>
<dbReference type="PROSITE" id="PS50090">
    <property type="entry name" value="MYB_LIKE"/>
    <property type="match status" value="1"/>
</dbReference>
<dbReference type="InterPro" id="IPR009057">
    <property type="entry name" value="Homeodomain-like_sf"/>
</dbReference>
<dbReference type="PANTHER" id="PTHR44191">
    <property type="entry name" value="TRANSCRIPTION FACTOR KUA1"/>
    <property type="match status" value="1"/>
</dbReference>
<dbReference type="InterPro" id="IPR001005">
    <property type="entry name" value="SANT/Myb"/>
</dbReference>
<keyword evidence="2" id="KW-0805">Transcription regulation</keyword>
<comment type="caution">
    <text evidence="10">The sequence shown here is derived from an EMBL/GenBank/DDBJ whole genome shotgun (WGS) entry which is preliminary data.</text>
</comment>
<evidence type="ECO:0000256" key="3">
    <source>
        <dbReference type="ARBA" id="ARBA00023125"/>
    </source>
</evidence>
<organism evidence="10 11">
    <name type="scientific">Adiantum capillus-veneris</name>
    <name type="common">Maidenhair fern</name>
    <dbReference type="NCBI Taxonomy" id="13818"/>
    <lineage>
        <taxon>Eukaryota</taxon>
        <taxon>Viridiplantae</taxon>
        <taxon>Streptophyta</taxon>
        <taxon>Embryophyta</taxon>
        <taxon>Tracheophyta</taxon>
        <taxon>Polypodiopsida</taxon>
        <taxon>Polypodiidae</taxon>
        <taxon>Polypodiales</taxon>
        <taxon>Pteridineae</taxon>
        <taxon>Pteridaceae</taxon>
        <taxon>Vittarioideae</taxon>
        <taxon>Adiantum</taxon>
    </lineage>
</organism>
<keyword evidence="5" id="KW-0539">Nucleus</keyword>
<keyword evidence="11" id="KW-1185">Reference proteome</keyword>
<dbReference type="InterPro" id="IPR006447">
    <property type="entry name" value="Myb_dom_plants"/>
</dbReference>
<accession>A0A9D4Z834</accession>